<evidence type="ECO:0000256" key="1">
    <source>
        <dbReference type="SAM" id="MobiDB-lite"/>
    </source>
</evidence>
<keyword evidence="2" id="KW-1133">Transmembrane helix</keyword>
<feature type="transmembrane region" description="Helical" evidence="2">
    <location>
        <begin position="420"/>
        <end position="441"/>
    </location>
</feature>
<keyword evidence="2" id="KW-0472">Membrane</keyword>
<dbReference type="PANTHER" id="PTHR35043:SF9">
    <property type="match status" value="1"/>
</dbReference>
<gene>
    <name evidence="3" type="ORF">B0H16DRAFT_1381226</name>
</gene>
<comment type="caution">
    <text evidence="3">The sequence shown here is derived from an EMBL/GenBank/DDBJ whole genome shotgun (WGS) entry which is preliminary data.</text>
</comment>
<dbReference type="AlphaFoldDB" id="A0AAD7I2T5"/>
<protein>
    <submittedName>
        <fullName evidence="3">Uncharacterized protein</fullName>
    </submittedName>
</protein>
<organism evidence="3 4">
    <name type="scientific">Mycena metata</name>
    <dbReference type="NCBI Taxonomy" id="1033252"/>
    <lineage>
        <taxon>Eukaryota</taxon>
        <taxon>Fungi</taxon>
        <taxon>Dikarya</taxon>
        <taxon>Basidiomycota</taxon>
        <taxon>Agaricomycotina</taxon>
        <taxon>Agaricomycetes</taxon>
        <taxon>Agaricomycetidae</taxon>
        <taxon>Agaricales</taxon>
        <taxon>Marasmiineae</taxon>
        <taxon>Mycenaceae</taxon>
        <taxon>Mycena</taxon>
    </lineage>
</organism>
<keyword evidence="4" id="KW-1185">Reference proteome</keyword>
<sequence>MDSAWWKDEPNTRGTYGLISSCIFTLGLCVWTAIHLNIPEQAAGGRQFMRKIVWLSVGLLAPEVITFTAWYQFADAMRLLRARPTEHQQKRSRWRFGLNFGGKEPHYDAVEGAESENSSAHQASRRADDAWNIVHGFYVVMGGYAVDFTNSDEPFLPKGTPRLTLTTDGVQFLLEHAPGLFPRVSEEDIRDKSKADGLAKLLVVLQAAWFCLQCIARGAQHLPISLLEITTGGHALYTLFTYVLWAHKPMNINAPTVIFGGEELRELCAYMFMCSRISRPAGTKREEFGKITPGSVAGQDRNQQPKADGSITLTPKAPVLQDTGFRLRYYGIDPLELDANAVRRWRLAWRAIVAHPGMQPMGREYLVLRASNVPVFKSAEQATGRLILAFTVAEVMYAGIHAFGWNAVFASAKLQAAWRVATCIIGGGGLFIGVFGFSWAFADGGKPYWDQTWVAVLCVGAVEFSIRMFLLIEALLNVAVLPAGAYQLPQWSTYIPHWA</sequence>
<evidence type="ECO:0000256" key="2">
    <source>
        <dbReference type="SAM" id="Phobius"/>
    </source>
</evidence>
<evidence type="ECO:0000313" key="4">
    <source>
        <dbReference type="Proteomes" id="UP001215598"/>
    </source>
</evidence>
<feature type="region of interest" description="Disordered" evidence="1">
    <location>
        <begin position="286"/>
        <end position="312"/>
    </location>
</feature>
<keyword evidence="2" id="KW-0812">Transmembrane</keyword>
<evidence type="ECO:0000313" key="3">
    <source>
        <dbReference type="EMBL" id="KAJ7733144.1"/>
    </source>
</evidence>
<dbReference type="PANTHER" id="PTHR35043">
    <property type="entry name" value="TRANSCRIPTION FACTOR DOMAIN-CONTAINING PROTEIN"/>
    <property type="match status" value="1"/>
</dbReference>
<feature type="transmembrane region" description="Helical" evidence="2">
    <location>
        <begin position="453"/>
        <end position="472"/>
    </location>
</feature>
<name>A0AAD7I2T5_9AGAR</name>
<accession>A0AAD7I2T5</accession>
<dbReference type="Proteomes" id="UP001215598">
    <property type="component" value="Unassembled WGS sequence"/>
</dbReference>
<proteinExistence type="predicted"/>
<feature type="transmembrane region" description="Helical" evidence="2">
    <location>
        <begin position="52"/>
        <end position="73"/>
    </location>
</feature>
<feature type="transmembrane region" description="Helical" evidence="2">
    <location>
        <begin position="386"/>
        <end position="408"/>
    </location>
</feature>
<dbReference type="EMBL" id="JARKIB010000140">
    <property type="protein sequence ID" value="KAJ7733144.1"/>
    <property type="molecule type" value="Genomic_DNA"/>
</dbReference>
<feature type="transmembrane region" description="Helical" evidence="2">
    <location>
        <begin position="15"/>
        <end position="36"/>
    </location>
</feature>
<reference evidence="3" key="1">
    <citation type="submission" date="2023-03" db="EMBL/GenBank/DDBJ databases">
        <title>Massive genome expansion in bonnet fungi (Mycena s.s.) driven by repeated elements and novel gene families across ecological guilds.</title>
        <authorList>
            <consortium name="Lawrence Berkeley National Laboratory"/>
            <person name="Harder C.B."/>
            <person name="Miyauchi S."/>
            <person name="Viragh M."/>
            <person name="Kuo A."/>
            <person name="Thoen E."/>
            <person name="Andreopoulos B."/>
            <person name="Lu D."/>
            <person name="Skrede I."/>
            <person name="Drula E."/>
            <person name="Henrissat B."/>
            <person name="Morin E."/>
            <person name="Kohler A."/>
            <person name="Barry K."/>
            <person name="LaButti K."/>
            <person name="Morin E."/>
            <person name="Salamov A."/>
            <person name="Lipzen A."/>
            <person name="Mereny Z."/>
            <person name="Hegedus B."/>
            <person name="Baldrian P."/>
            <person name="Stursova M."/>
            <person name="Weitz H."/>
            <person name="Taylor A."/>
            <person name="Grigoriev I.V."/>
            <person name="Nagy L.G."/>
            <person name="Martin F."/>
            <person name="Kauserud H."/>
        </authorList>
    </citation>
    <scope>NUCLEOTIDE SEQUENCE</scope>
    <source>
        <strain evidence="3">CBHHK182m</strain>
    </source>
</reference>